<dbReference type="PANTHER" id="PTHR15503:SF22">
    <property type="entry name" value="TRANSPOSON TY3-I GAG POLYPROTEIN"/>
    <property type="match status" value="1"/>
</dbReference>
<dbReference type="EMBL" id="CAOJ01016090">
    <property type="protein sequence ID" value="CCO36523.1"/>
    <property type="molecule type" value="Genomic_DNA"/>
</dbReference>
<evidence type="ECO:0000259" key="2">
    <source>
        <dbReference type="Pfam" id="PF03732"/>
    </source>
</evidence>
<feature type="region of interest" description="Disordered" evidence="1">
    <location>
        <begin position="28"/>
        <end position="47"/>
    </location>
</feature>
<protein>
    <recommendedName>
        <fullName evidence="2">Retrotransposon gag domain-containing protein</fullName>
    </recommendedName>
</protein>
<proteinExistence type="predicted"/>
<organism evidence="3 4">
    <name type="scientific">Thanatephorus cucumeris (strain AG1-IB / isolate 7/3/14)</name>
    <name type="common">Lettuce bottom rot fungus</name>
    <name type="synonym">Rhizoctonia solani</name>
    <dbReference type="NCBI Taxonomy" id="1108050"/>
    <lineage>
        <taxon>Eukaryota</taxon>
        <taxon>Fungi</taxon>
        <taxon>Dikarya</taxon>
        <taxon>Basidiomycota</taxon>
        <taxon>Agaricomycotina</taxon>
        <taxon>Agaricomycetes</taxon>
        <taxon>Cantharellales</taxon>
        <taxon>Ceratobasidiaceae</taxon>
        <taxon>Rhizoctonia</taxon>
        <taxon>Rhizoctonia solani AG-1</taxon>
    </lineage>
</organism>
<dbReference type="PANTHER" id="PTHR15503">
    <property type="entry name" value="LDOC1 RELATED"/>
    <property type="match status" value="1"/>
</dbReference>
<name>M5C938_THACB</name>
<evidence type="ECO:0000313" key="3">
    <source>
        <dbReference type="EMBL" id="CCO36523.1"/>
    </source>
</evidence>
<dbReference type="InterPro" id="IPR005162">
    <property type="entry name" value="Retrotrans_gag_dom"/>
</dbReference>
<dbReference type="HOGENOM" id="CLU_000384_20_0_1"/>
<evidence type="ECO:0000313" key="4">
    <source>
        <dbReference type="Proteomes" id="UP000012065"/>
    </source>
</evidence>
<dbReference type="Proteomes" id="UP000012065">
    <property type="component" value="Unassembled WGS sequence"/>
</dbReference>
<comment type="caution">
    <text evidence="3">The sequence shown here is derived from an EMBL/GenBank/DDBJ whole genome shotgun (WGS) entry which is preliminary data.</text>
</comment>
<gene>
    <name evidence="3" type="ORF">BN14_10661</name>
</gene>
<dbReference type="InterPro" id="IPR032567">
    <property type="entry name" value="RTL1-rel"/>
</dbReference>
<dbReference type="Pfam" id="PF03732">
    <property type="entry name" value="Retrotrans_gag"/>
    <property type="match status" value="1"/>
</dbReference>
<accession>M5C938</accession>
<sequence>MATSGQNYCQWKQGLHYIHPLATTTQSLSQTPGGSLKPIKVKAPEPFKGGTRTEARQWMARMSRWLQLSTTQFEREEDVVTYLLVNTAGTVLAWALLHLANIGTDKAAIRTVAKFDTAFARAFYDPNKQRAAKQKINTLVQTTTTVTYAKELRTLLMSIDSNDIALQAQFYKGLNWHIRQRLVQKEVQPQDLEVLIATAICIDNVCWEFRISQMSRENQSEPTTSTRTPGTGTPCVDSACLKLDPNYVSEAER</sequence>
<evidence type="ECO:0000256" key="1">
    <source>
        <dbReference type="SAM" id="MobiDB-lite"/>
    </source>
</evidence>
<dbReference type="AlphaFoldDB" id="M5C938"/>
<feature type="domain" description="Retrotransposon gag" evidence="2">
    <location>
        <begin position="104"/>
        <end position="175"/>
    </location>
</feature>
<reference evidence="3 4" key="1">
    <citation type="journal article" date="2013" name="J. Biotechnol.">
        <title>Establishment and interpretation of the genome sequence of the phytopathogenic fungus Rhizoctonia solani AG1-IB isolate 7/3/14.</title>
        <authorList>
            <person name="Wibberg D.W."/>
            <person name="Jelonek L.J."/>
            <person name="Rupp O.R."/>
            <person name="Hennig M.H."/>
            <person name="Eikmeyer F.E."/>
            <person name="Goesmann A.G."/>
            <person name="Hartmann A.H."/>
            <person name="Borriss R.B."/>
            <person name="Grosch R.G."/>
            <person name="Puehler A.P."/>
            <person name="Schlueter A.S."/>
        </authorList>
    </citation>
    <scope>NUCLEOTIDE SEQUENCE [LARGE SCALE GENOMIC DNA]</scope>
    <source>
        <strain evidence="4">AG1-IB / isolate 7/3/14</strain>
    </source>
</reference>